<dbReference type="InterPro" id="IPR011032">
    <property type="entry name" value="GroES-like_sf"/>
</dbReference>
<dbReference type="InterPro" id="IPR050091">
    <property type="entry name" value="PKS_NRPS_Biosynth_Enz"/>
</dbReference>
<dbReference type="Pfam" id="PF14765">
    <property type="entry name" value="PS-DH"/>
    <property type="match status" value="1"/>
</dbReference>
<feature type="domain" description="Ketosynthase family 3 (KS3)" evidence="10">
    <location>
        <begin position="1"/>
        <end position="419"/>
    </location>
</feature>
<evidence type="ECO:0000256" key="7">
    <source>
        <dbReference type="PROSITE-ProRule" id="PRU01363"/>
    </source>
</evidence>
<dbReference type="Gene3D" id="3.90.180.10">
    <property type="entry name" value="Medium-chain alcohol dehydrogenases, catalytic domain"/>
    <property type="match status" value="1"/>
</dbReference>
<dbReference type="KEGG" id="strr:EKD16_24370"/>
<dbReference type="EC" id="2.3.1.111" evidence="12"/>
<evidence type="ECO:0000256" key="8">
    <source>
        <dbReference type="SAM" id="MobiDB-lite"/>
    </source>
</evidence>
<gene>
    <name evidence="12" type="primary">mas</name>
    <name evidence="12" type="ORF">EKD16_24370</name>
</gene>
<keyword evidence="13" id="KW-1185">Reference proteome</keyword>
<dbReference type="InterPro" id="IPR020807">
    <property type="entry name" value="PKS_DH"/>
</dbReference>
<evidence type="ECO:0000259" key="11">
    <source>
        <dbReference type="PROSITE" id="PS52019"/>
    </source>
</evidence>
<dbReference type="InterPro" id="IPR029063">
    <property type="entry name" value="SAM-dependent_MTases_sf"/>
</dbReference>
<evidence type="ECO:0000256" key="1">
    <source>
        <dbReference type="ARBA" id="ARBA00022450"/>
    </source>
</evidence>
<evidence type="ECO:0000256" key="6">
    <source>
        <dbReference type="ARBA" id="ARBA00023315"/>
    </source>
</evidence>
<dbReference type="SUPFAM" id="SSF53335">
    <property type="entry name" value="S-adenosyl-L-methionine-dependent methyltransferases"/>
    <property type="match status" value="1"/>
</dbReference>
<feature type="compositionally biased region" description="Low complexity" evidence="8">
    <location>
        <begin position="440"/>
        <end position="460"/>
    </location>
</feature>
<dbReference type="Pfam" id="PF02801">
    <property type="entry name" value="Ketoacyl-synt_C"/>
    <property type="match status" value="1"/>
</dbReference>
<dbReference type="PROSITE" id="PS50075">
    <property type="entry name" value="CARRIER"/>
    <property type="match status" value="1"/>
</dbReference>
<keyword evidence="1" id="KW-0596">Phosphopantetheine</keyword>
<keyword evidence="2" id="KW-0597">Phosphoprotein</keyword>
<dbReference type="InterPro" id="IPR014030">
    <property type="entry name" value="Ketoacyl_synth_N"/>
</dbReference>
<evidence type="ECO:0000259" key="9">
    <source>
        <dbReference type="PROSITE" id="PS50075"/>
    </source>
</evidence>
<dbReference type="GO" id="GO:0004315">
    <property type="term" value="F:3-oxoacyl-[acyl-carrier-protein] synthase activity"/>
    <property type="evidence" value="ECO:0007669"/>
    <property type="project" value="InterPro"/>
</dbReference>
<dbReference type="PANTHER" id="PTHR43775">
    <property type="entry name" value="FATTY ACID SYNTHASE"/>
    <property type="match status" value="1"/>
</dbReference>
<dbReference type="InterPro" id="IPR001227">
    <property type="entry name" value="Ac_transferase_dom_sf"/>
</dbReference>
<evidence type="ECO:0000256" key="5">
    <source>
        <dbReference type="ARBA" id="ARBA00023268"/>
    </source>
</evidence>
<dbReference type="FunFam" id="3.40.50.720:FF:000209">
    <property type="entry name" value="Polyketide synthase Pks12"/>
    <property type="match status" value="1"/>
</dbReference>
<evidence type="ECO:0000256" key="4">
    <source>
        <dbReference type="ARBA" id="ARBA00022857"/>
    </source>
</evidence>
<keyword evidence="3 12" id="KW-0808">Transferase</keyword>
<dbReference type="InterPro" id="IPR016036">
    <property type="entry name" value="Malonyl_transacylase_ACP-bd"/>
</dbReference>
<name>A0A4P6Q750_9ACTN</name>
<dbReference type="SMART" id="SM00829">
    <property type="entry name" value="PKS_ER"/>
    <property type="match status" value="1"/>
</dbReference>
<feature type="region of interest" description="C-terminal hotdog fold" evidence="7">
    <location>
        <begin position="1044"/>
        <end position="1182"/>
    </location>
</feature>
<dbReference type="GO" id="GO:0004312">
    <property type="term" value="F:fatty acid synthase activity"/>
    <property type="evidence" value="ECO:0007669"/>
    <property type="project" value="TreeGrafter"/>
</dbReference>
<dbReference type="InterPro" id="IPR016039">
    <property type="entry name" value="Thiolase-like"/>
</dbReference>
<dbReference type="InterPro" id="IPR036291">
    <property type="entry name" value="NAD(P)-bd_dom_sf"/>
</dbReference>
<feature type="domain" description="Carrier" evidence="9">
    <location>
        <begin position="2406"/>
        <end position="2484"/>
    </location>
</feature>
<evidence type="ECO:0000256" key="3">
    <source>
        <dbReference type="ARBA" id="ARBA00022679"/>
    </source>
</evidence>
<dbReference type="InterPro" id="IPR009081">
    <property type="entry name" value="PP-bd_ACP"/>
</dbReference>
<feature type="region of interest" description="N-terminal hotdog fold" evidence="7">
    <location>
        <begin position="911"/>
        <end position="1030"/>
    </location>
</feature>
<dbReference type="InterPro" id="IPR014031">
    <property type="entry name" value="Ketoacyl_synth_C"/>
</dbReference>
<dbReference type="PROSITE" id="PS00606">
    <property type="entry name" value="KS3_1"/>
    <property type="match status" value="1"/>
</dbReference>
<dbReference type="Gene3D" id="3.30.70.3290">
    <property type="match status" value="1"/>
</dbReference>
<dbReference type="SMART" id="SM00827">
    <property type="entry name" value="PKS_AT"/>
    <property type="match status" value="1"/>
</dbReference>
<evidence type="ECO:0000256" key="2">
    <source>
        <dbReference type="ARBA" id="ARBA00022553"/>
    </source>
</evidence>
<dbReference type="InterPro" id="IPR006162">
    <property type="entry name" value="Ppantetheine_attach_site"/>
</dbReference>
<evidence type="ECO:0000259" key="10">
    <source>
        <dbReference type="PROSITE" id="PS52004"/>
    </source>
</evidence>
<dbReference type="Gene3D" id="3.40.50.150">
    <property type="entry name" value="Vaccinia Virus protein VP39"/>
    <property type="match status" value="1"/>
</dbReference>
<dbReference type="Pfam" id="PF00698">
    <property type="entry name" value="Acyl_transf_1"/>
    <property type="match status" value="1"/>
</dbReference>
<dbReference type="SMART" id="SM00823">
    <property type="entry name" value="PKS_PP"/>
    <property type="match status" value="1"/>
</dbReference>
<dbReference type="Gene3D" id="3.40.366.10">
    <property type="entry name" value="Malonyl-Coenzyme A Acyl Carrier Protein, domain 2"/>
    <property type="match status" value="1"/>
</dbReference>
<organism evidence="12 13">
    <name type="scientific">Streptomonospora litoralis</name>
    <dbReference type="NCBI Taxonomy" id="2498135"/>
    <lineage>
        <taxon>Bacteria</taxon>
        <taxon>Bacillati</taxon>
        <taxon>Actinomycetota</taxon>
        <taxon>Actinomycetes</taxon>
        <taxon>Streptosporangiales</taxon>
        <taxon>Nocardiopsidaceae</taxon>
        <taxon>Streptomonospora</taxon>
    </lineage>
</organism>
<dbReference type="GO" id="GO:0016491">
    <property type="term" value="F:oxidoreductase activity"/>
    <property type="evidence" value="ECO:0007669"/>
    <property type="project" value="InterPro"/>
</dbReference>
<feature type="compositionally biased region" description="Basic and acidic residues" evidence="8">
    <location>
        <begin position="428"/>
        <end position="439"/>
    </location>
</feature>
<dbReference type="Gene3D" id="1.10.1200.10">
    <property type="entry name" value="ACP-like"/>
    <property type="match status" value="1"/>
</dbReference>
<dbReference type="InterPro" id="IPR014043">
    <property type="entry name" value="Acyl_transferase_dom"/>
</dbReference>
<keyword evidence="6 12" id="KW-0012">Acyltransferase</keyword>
<dbReference type="InterPro" id="IPR020841">
    <property type="entry name" value="PKS_Beta-ketoAc_synthase_dom"/>
</dbReference>
<dbReference type="InterPro" id="IPR049552">
    <property type="entry name" value="PKS_DH_N"/>
</dbReference>
<dbReference type="Gene3D" id="3.10.129.110">
    <property type="entry name" value="Polyketide synthase dehydratase"/>
    <property type="match status" value="1"/>
</dbReference>
<sequence length="2500" mass="262904">MVGVGCRLPGGIDDLGSLWEALDEGRDLVGRVPEDRFESARFVDESRPRTGKSYTAAGGFLTDVAGFDADFFGISPKEAAHMDPQHRLLLEMTAEALDDAAIDPARLAGTPSGVFVGISDASYGALQMMSRDRIGPYTASGGAHSIAANRVSHAFDLRGPSMAVDTACSSSLVALERACCQVASCGGVVLAGGVNVLLAPYAYVAFAQAAMLSAKGRCAAFSADADGFVRSEGGGVVVLKRLGDALADGDRIHGVLAGWGSNSDGRTAGLALPNSDAQEELLHRVYADAGVEPDELVYMEAHGTGTLVGDPAECEAVGRALARGRSRPLPVGSVKSNVGHLEPASGMAGVFKALTVLRHGRIPASLHAAPLNPRIDFDGLGLAPAVEASDVRPLVAERRAVGVNSFGFGGANAHVIVAAAPEPAGRGADADGGPRERAAATRSAVAAAAPSGSGAARGAAPEQEGPASLPVVVSARTPEALTAAVAQMAEWLDETPGDAFYDLAYTSCRRRGAHPYRRAVLAGGPHQAAERLRADGAGSSPTAEDGRIAFVYCGNGSQWAGMGADLLAADADFARSVAEVDGCLAPYLGWSVAEEMALPPAEWRLQLTEVAQPLLFTVQVALTRWLADRGATPAAAVGHSVGEAAAAWAAGALTLDQAARVVAARGRAQAPTAGSGRMAAAGLSREQAEELLTGFPGVEIAGVNSECDVTLAGSEGRIKQIGDELERRGVFFRQLDLDYAFHSSAMDPVRETLLADLDGLTPCAARIPLASTATGGLVEGTELGAEHWWTGIREPVMFGAAADRLRDSGIGVFTEIGPHPVLRSYLRRCLDSPARRRAVTSTLDRGGCGVRAAKRAVESLIAAGADIDWARRYFPAPGQVVDLPAYPWQRERHWSGTREDWARASAGPVDHPLLGERAVAAEPSWTAAVEPVRAPWLVDHKLAGGVVFPAAGYLEMALGAGRRVLDGPVEADGWEFTRPLVIPWEDPEAVRMQTLLTPQDGATRITSVERGGAEPRLHARGRVRRLVQGVPAPLDVAAARSRCPQHIDAGRLYAELAEKGLQYGPAFQVLREVYSGEGEVLAAYRLDASSEEYTVHPALLDGAFHSGAPLLVGHEEGAFLPAKAGALRVWRTPAPQGWIRVLDRTRSSSESCWDIVLTDERGDVAVEALGLRCRRVASHTRRPLETHRTVLRAAPRAGLAAAPSPLPQNDRIEAAAADRIDRVRRAWHETDYDDAAASRRDSLGHAIALGLARLVPKLRSGEAGWADVDALGLPAAYRRAVAAMIPLAEAAGALQKTGESTWRLATDDERARAAFRTCLDSAPASAVELCLAAIGLGRMPSVMLGEREAVEMLTEPGTAELYRHLFATSPQLVFGYRVAAALLAAAVEEWPADRPLRVLEIGAGTAGFSTALVPLLPPDRTQYTFTDVSPFFFAPAQKQLAEYDFVEYRTLDLDADPAEQGFTEGEYDLVVAANALHTAREMAAALPRVASLLSPGGRLLAVENHDNDAASGVFGLLESFWNSADTDLRPDGAFIARDRWPGLLRRGGFGDVVQTGDDRGASARDLSVLLATAEHRAAGPVPAVPAPAEPQEPEVVRVVVAESAAELPLAQAVAEACDDAAVAVAADGTAQWADLPAAPVHGRHSVTIVYAEPDPDDVVAATTRRAAMLRSLLGAALPHDESRQLDLRLVTRPSGVHPAPEGCDVPADAAVWGMARTLANEYGEIALTRISLQRGADITADARRLAREVLSDSPEDEIVLTSEGRFVPRMVADTPALDAAESGGYGLVVLDQGLNFRVQWEQTPPPVPGPGMVGIEVRAAALNYRDVMQATGLLPAEAAESSFAGMEPGLECAGVVTAVGAGVDGLAVGDRVLATAAPALASHTVTHAHAAARIPEHMSFAEAATVPIAFTTVQYSLEEVARLRRGETVLVHGGAGAVGLAALQHARMCGAEVIATAGTEAKREVLRVLGVEHVLDSRSLEFASEVMELTGGRGVDVVLNSLAGEALTRSLEVLAPGGRFVELGKRDIMENGALPLRPFADNISFSAVDLSSMLGKEVLAEHWARVVRRLRDGVYRPLPHTVFPASQVQNAFAMLQHSRHIGKVVVAIDGLSAPGTVRAARYGAPPVPDGEGTYLVTGGLSGLGAATARHLAGQGARHLALVSRRGGQAPEAAALLADLADQGVTATAYAADCADPAAMDAVFRSIRTGGHPLRGVVHAAMALDDDDFADLTDERFATSLRPKMGGLAVVDAATRGMDLDLFWVYSSISAHVGNVRQSSYNAANLYTEAVVRNRRRRGEAGVAVAWGRIDGTGYVERSGMGDLLSKLGLDPVPATEALATIDLLHRHADRWEVAGVSRLDWGRLRLTVPATAHSARMSRIPGVVGGEGAAARQELIARLRTLETEEAREILAAHLAEALAEVLQTDAGRLDHHRRLDEYGVDSLMAADLLTTINENYRLEISPLEMMRSGGTISDIADTILLRIGAGGTGEAGTAQAAES</sequence>
<dbReference type="InterPro" id="IPR049900">
    <property type="entry name" value="PKS_mFAS_DH"/>
</dbReference>
<dbReference type="PROSITE" id="PS52019">
    <property type="entry name" value="PKS_MFAS_DH"/>
    <property type="match status" value="1"/>
</dbReference>
<reference evidence="12 13" key="1">
    <citation type="submission" date="2019-02" db="EMBL/GenBank/DDBJ databases">
        <authorList>
            <person name="Khodamoradi S."/>
            <person name="Hahnke R.L."/>
            <person name="Kaempfer P."/>
            <person name="Schumann P."/>
            <person name="Rohde M."/>
            <person name="Steinert M."/>
            <person name="Luzhetskyy A."/>
            <person name="Wink J."/>
            <person name="Ruckert C."/>
        </authorList>
    </citation>
    <scope>NUCLEOTIDE SEQUENCE [LARGE SCALE GENOMIC DNA]</scope>
    <source>
        <strain evidence="12 13">M2</strain>
    </source>
</reference>
<dbReference type="InterPro" id="IPR013968">
    <property type="entry name" value="PKS_KR"/>
</dbReference>
<evidence type="ECO:0000313" key="13">
    <source>
        <dbReference type="Proteomes" id="UP000292235"/>
    </source>
</evidence>
<dbReference type="Pfam" id="PF00550">
    <property type="entry name" value="PP-binding"/>
    <property type="match status" value="1"/>
</dbReference>
<dbReference type="InterPro" id="IPR020843">
    <property type="entry name" value="ER"/>
</dbReference>
<dbReference type="SUPFAM" id="SSF47336">
    <property type="entry name" value="ACP-like"/>
    <property type="match status" value="1"/>
</dbReference>
<dbReference type="InterPro" id="IPR020806">
    <property type="entry name" value="PKS_PP-bd"/>
</dbReference>
<dbReference type="PANTHER" id="PTHR43775:SF37">
    <property type="entry name" value="SI:DKEY-61P9.11"/>
    <property type="match status" value="1"/>
</dbReference>
<proteinExistence type="predicted"/>
<dbReference type="PROSITE" id="PS52004">
    <property type="entry name" value="KS3_2"/>
    <property type="match status" value="1"/>
</dbReference>
<protein>
    <submittedName>
        <fullName evidence="12">Mycocerosic acid synthase</fullName>
        <ecNumber evidence="12">2.3.1.111</ecNumber>
    </submittedName>
</protein>
<dbReference type="EMBL" id="CP036455">
    <property type="protein sequence ID" value="QBI56618.1"/>
    <property type="molecule type" value="Genomic_DNA"/>
</dbReference>
<dbReference type="GO" id="GO:0031177">
    <property type="term" value="F:phosphopantetheine binding"/>
    <property type="evidence" value="ECO:0007669"/>
    <property type="project" value="InterPro"/>
</dbReference>
<dbReference type="Pfam" id="PF22621">
    <property type="entry name" value="CurL-like_PKS_C"/>
    <property type="match status" value="1"/>
</dbReference>
<dbReference type="InterPro" id="IPR042104">
    <property type="entry name" value="PKS_dehydratase_sf"/>
</dbReference>
<keyword evidence="5" id="KW-0511">Multifunctional enzyme</keyword>
<dbReference type="Pfam" id="PF08240">
    <property type="entry name" value="ADH_N"/>
    <property type="match status" value="1"/>
</dbReference>
<dbReference type="PROSITE" id="PS00012">
    <property type="entry name" value="PHOSPHOPANTETHEINE"/>
    <property type="match status" value="1"/>
</dbReference>
<dbReference type="InterPro" id="IPR016035">
    <property type="entry name" value="Acyl_Trfase/lysoPLipase"/>
</dbReference>
<dbReference type="InterPro" id="IPR049551">
    <property type="entry name" value="PKS_DH_C"/>
</dbReference>
<dbReference type="SUPFAM" id="SSF52151">
    <property type="entry name" value="FabD/lysophospholipase-like"/>
    <property type="match status" value="1"/>
</dbReference>
<dbReference type="Pfam" id="PF00107">
    <property type="entry name" value="ADH_zinc_N"/>
    <property type="match status" value="1"/>
</dbReference>
<dbReference type="Pfam" id="PF21089">
    <property type="entry name" value="PKS_DH_N"/>
    <property type="match status" value="1"/>
</dbReference>
<dbReference type="GO" id="GO:0006633">
    <property type="term" value="P:fatty acid biosynthetic process"/>
    <property type="evidence" value="ECO:0007669"/>
    <property type="project" value="InterPro"/>
</dbReference>
<feature type="active site" description="Proton acceptor; for dehydratase activity" evidence="7">
    <location>
        <position position="940"/>
    </location>
</feature>
<dbReference type="Gene3D" id="3.40.50.720">
    <property type="entry name" value="NAD(P)-binding Rossmann-like Domain"/>
    <property type="match status" value="3"/>
</dbReference>
<dbReference type="Pfam" id="PF00109">
    <property type="entry name" value="ketoacyl-synt"/>
    <property type="match status" value="1"/>
</dbReference>
<dbReference type="InterPro" id="IPR018201">
    <property type="entry name" value="Ketoacyl_synth_AS"/>
</dbReference>
<dbReference type="CDD" id="cd05195">
    <property type="entry name" value="enoyl_red"/>
    <property type="match status" value="1"/>
</dbReference>
<dbReference type="Gene3D" id="3.40.47.10">
    <property type="match status" value="1"/>
</dbReference>
<dbReference type="InterPro" id="IPR013149">
    <property type="entry name" value="ADH-like_C"/>
</dbReference>
<feature type="domain" description="PKS/mFAS DH" evidence="11">
    <location>
        <begin position="911"/>
        <end position="1182"/>
    </location>
</feature>
<dbReference type="SUPFAM" id="SSF50129">
    <property type="entry name" value="GroES-like"/>
    <property type="match status" value="1"/>
</dbReference>
<keyword evidence="4" id="KW-0521">NADP</keyword>
<dbReference type="SUPFAM" id="SSF51735">
    <property type="entry name" value="NAD(P)-binding Rossmann-fold domains"/>
    <property type="match status" value="3"/>
</dbReference>
<evidence type="ECO:0000313" key="12">
    <source>
        <dbReference type="EMBL" id="QBI56618.1"/>
    </source>
</evidence>
<dbReference type="InterPro" id="IPR057326">
    <property type="entry name" value="KR_dom"/>
</dbReference>
<dbReference type="Pfam" id="PF08659">
    <property type="entry name" value="KR"/>
    <property type="match status" value="1"/>
</dbReference>
<dbReference type="SUPFAM" id="SSF55048">
    <property type="entry name" value="Probable ACP-binding domain of malonyl-CoA ACP transacylase"/>
    <property type="match status" value="1"/>
</dbReference>
<feature type="region of interest" description="Disordered" evidence="8">
    <location>
        <begin position="424"/>
        <end position="464"/>
    </location>
</feature>
<feature type="active site" description="Proton donor; for dehydratase activity" evidence="7">
    <location>
        <position position="1101"/>
    </location>
</feature>
<dbReference type="InterPro" id="IPR013217">
    <property type="entry name" value="Methyltransf_12"/>
</dbReference>
<dbReference type="CDD" id="cd00833">
    <property type="entry name" value="PKS"/>
    <property type="match status" value="1"/>
</dbReference>
<dbReference type="GO" id="GO:0050111">
    <property type="term" value="F:mycocerosate synthase activity"/>
    <property type="evidence" value="ECO:0007669"/>
    <property type="project" value="UniProtKB-EC"/>
</dbReference>
<accession>A0A4P6Q750</accession>
<dbReference type="SMART" id="SM00822">
    <property type="entry name" value="PKS_KR"/>
    <property type="match status" value="1"/>
</dbReference>
<dbReference type="Proteomes" id="UP000292235">
    <property type="component" value="Chromosome"/>
</dbReference>
<dbReference type="SMART" id="SM00826">
    <property type="entry name" value="PKS_DH"/>
    <property type="match status" value="1"/>
</dbReference>
<dbReference type="SUPFAM" id="SSF53901">
    <property type="entry name" value="Thiolase-like"/>
    <property type="match status" value="1"/>
</dbReference>
<dbReference type="CDD" id="cd02440">
    <property type="entry name" value="AdoMet_MTases"/>
    <property type="match status" value="1"/>
</dbReference>
<dbReference type="Pfam" id="PF08242">
    <property type="entry name" value="Methyltransf_12"/>
    <property type="match status" value="1"/>
</dbReference>
<dbReference type="InterPro" id="IPR013154">
    <property type="entry name" value="ADH-like_N"/>
</dbReference>
<dbReference type="SMART" id="SM00825">
    <property type="entry name" value="PKS_KS"/>
    <property type="match status" value="1"/>
</dbReference>
<dbReference type="InterPro" id="IPR036736">
    <property type="entry name" value="ACP-like_sf"/>
</dbReference>